<evidence type="ECO:0000259" key="2">
    <source>
        <dbReference type="PROSITE" id="PS50137"/>
    </source>
</evidence>
<keyword evidence="1" id="KW-0694">RNA-binding</keyword>
<keyword evidence="5" id="KW-1185">Reference proteome</keyword>
<organism evidence="4 5">
    <name type="scientific">Armadillidium nasatum</name>
    <dbReference type="NCBI Taxonomy" id="96803"/>
    <lineage>
        <taxon>Eukaryota</taxon>
        <taxon>Metazoa</taxon>
        <taxon>Ecdysozoa</taxon>
        <taxon>Arthropoda</taxon>
        <taxon>Crustacea</taxon>
        <taxon>Multicrustacea</taxon>
        <taxon>Malacostraca</taxon>
        <taxon>Eumalacostraca</taxon>
        <taxon>Peracarida</taxon>
        <taxon>Isopoda</taxon>
        <taxon>Oniscidea</taxon>
        <taxon>Crinocheta</taxon>
        <taxon>Armadillidiidae</taxon>
        <taxon>Armadillidium</taxon>
    </lineage>
</organism>
<dbReference type="GO" id="GO:0003723">
    <property type="term" value="F:RNA binding"/>
    <property type="evidence" value="ECO:0007669"/>
    <property type="project" value="UniProtKB-UniRule"/>
</dbReference>
<dbReference type="InterPro" id="IPR014720">
    <property type="entry name" value="dsRBD_dom"/>
</dbReference>
<reference evidence="4 5" key="1">
    <citation type="journal article" date="2019" name="PLoS Biol.">
        <title>Sex chromosomes control vertical transmission of feminizing Wolbachia symbionts in an isopod.</title>
        <authorList>
            <person name="Becking T."/>
            <person name="Chebbi M.A."/>
            <person name="Giraud I."/>
            <person name="Moumen B."/>
            <person name="Laverre T."/>
            <person name="Caubet Y."/>
            <person name="Peccoud J."/>
            <person name="Gilbert C."/>
            <person name="Cordaux R."/>
        </authorList>
    </citation>
    <scope>NUCLEOTIDE SEQUENCE [LARGE SCALE GENOMIC DNA]</scope>
    <source>
        <strain evidence="4">ANa2</strain>
        <tissue evidence="4">Whole body excluding digestive tract and cuticle</tissue>
    </source>
</reference>
<feature type="non-terminal residue" evidence="4">
    <location>
        <position position="1"/>
    </location>
</feature>
<dbReference type="PROSITE" id="PS50137">
    <property type="entry name" value="DS_RBD"/>
    <property type="match status" value="1"/>
</dbReference>
<evidence type="ECO:0000313" key="5">
    <source>
        <dbReference type="Proteomes" id="UP000326759"/>
    </source>
</evidence>
<name>A0A5N5SQY2_9CRUS</name>
<gene>
    <name evidence="4" type="primary">Nkrf_1</name>
    <name evidence="4" type="ORF">Anas_12726</name>
</gene>
<feature type="domain" description="G-patch" evidence="3">
    <location>
        <begin position="172"/>
        <end position="217"/>
    </location>
</feature>
<dbReference type="PROSITE" id="PS50174">
    <property type="entry name" value="G_PATCH"/>
    <property type="match status" value="1"/>
</dbReference>
<proteinExistence type="predicted"/>
<accession>A0A5N5SQY2</accession>
<dbReference type="EMBL" id="SEYY01021246">
    <property type="protein sequence ID" value="KAB7496555.1"/>
    <property type="molecule type" value="Genomic_DNA"/>
</dbReference>
<dbReference type="InterPro" id="IPR036867">
    <property type="entry name" value="R3H_dom_sf"/>
</dbReference>
<feature type="domain" description="DRBM" evidence="2">
    <location>
        <begin position="106"/>
        <end position="137"/>
    </location>
</feature>
<dbReference type="Pfam" id="PF01585">
    <property type="entry name" value="G-patch"/>
    <property type="match status" value="1"/>
</dbReference>
<evidence type="ECO:0000259" key="3">
    <source>
        <dbReference type="PROSITE" id="PS50174"/>
    </source>
</evidence>
<dbReference type="OrthoDB" id="2359216at2759"/>
<protein>
    <submittedName>
        <fullName evidence="4">NF-kappa-B-repressing factor</fullName>
    </submittedName>
</protein>
<dbReference type="InterPro" id="IPR000467">
    <property type="entry name" value="G_patch_dom"/>
</dbReference>
<sequence>LVIKTLIGKSHSTSVDLPLCATNGDERKYSQECPSAILGDAAMYPPNLLPDDPYTSNIFLIRHNYSNFLGFYQLLKVSLQFSNLQLDEDYEMTLNYIYCTMTAKGVGKNLLLARGQGKTQREARNKTSEEALEMLLKKCFTLQVHKKASGDGEVSLSGIDGNFGSDFEKISDDNVGAKLLKMMGWSGGALGKTGEGITEPVQTSTVIGRQGLGVQNEAGVTPQFVNKVRYLIKKFRFSEDTSDLIFSSDLSAEQRKQIHIYCFSNG</sequence>
<evidence type="ECO:0000256" key="1">
    <source>
        <dbReference type="PROSITE-ProRule" id="PRU00266"/>
    </source>
</evidence>
<comment type="caution">
    <text evidence="4">The sequence shown here is derived from an EMBL/GenBank/DDBJ whole genome shotgun (WGS) entry which is preliminary data.</text>
</comment>
<dbReference type="SMART" id="SM00443">
    <property type="entry name" value="G_patch"/>
    <property type="match status" value="1"/>
</dbReference>
<evidence type="ECO:0000313" key="4">
    <source>
        <dbReference type="EMBL" id="KAB7496555.1"/>
    </source>
</evidence>
<dbReference type="Proteomes" id="UP000326759">
    <property type="component" value="Unassembled WGS sequence"/>
</dbReference>
<dbReference type="AlphaFoldDB" id="A0A5N5SQY2"/>
<dbReference type="Gene3D" id="3.30.1370.50">
    <property type="entry name" value="R3H-like domain"/>
    <property type="match status" value="1"/>
</dbReference>